<dbReference type="Proteomes" id="UP000278006">
    <property type="component" value="Unassembled WGS sequence"/>
</dbReference>
<dbReference type="AlphaFoldDB" id="A0A3M6QYP5"/>
<dbReference type="SUPFAM" id="SSF56796">
    <property type="entry name" value="Dehydroquinate synthase-like"/>
    <property type="match status" value="1"/>
</dbReference>
<dbReference type="RefSeq" id="WP_122226174.1">
    <property type="nucleotide sequence ID" value="NZ_RDQO01000001.1"/>
</dbReference>
<comment type="caution">
    <text evidence="7">The sequence shown here is derived from an EMBL/GenBank/DDBJ whole genome shotgun (WGS) entry which is preliminary data.</text>
</comment>
<dbReference type="Gene3D" id="3.40.50.1970">
    <property type="match status" value="1"/>
</dbReference>
<feature type="domain" description="Alcohol dehydrogenase iron-type/glycerol dehydrogenase GldA" evidence="5">
    <location>
        <begin position="9"/>
        <end position="176"/>
    </location>
</feature>
<sequence length="387" mass="40634">MALIQYVTQVQFDFGALALLPQECERIGIARPLIVSDAGVAAAGIVRQARQQLGERFCAVFEQTPSNPTEAAVRAAAALYREHRCDGLIALGGGSSIDCAKGVAIAATHQGPLRDYATIEGGSARITAAVAPLVAIPTTSGTGSEVARGAIIIVDDGRKLGFHSWHLVPRVAICDPALTLDLPASLTAATGMDAIAHCMETFMSAAFNPPADGIALDGLGRGWQHIAAATRDGQDRDARLNMMAASMQGAMAFQKGLGCVHSLSHSLGGIDPRLHHGTLNALFLPAVLRFNAQAPSVQQQRRLHRMAHAMGLEVAQGADASAVAGQLAQAVRDRNAELGMPIGLAAMGVCQAQFETIIERAMADHCHATNPRLASAADYRQMLEESM</sequence>
<dbReference type="Gene3D" id="1.20.1090.10">
    <property type="entry name" value="Dehydroquinate synthase-like - alpha domain"/>
    <property type="match status" value="1"/>
</dbReference>
<evidence type="ECO:0000256" key="2">
    <source>
        <dbReference type="ARBA" id="ARBA00007358"/>
    </source>
</evidence>
<gene>
    <name evidence="7" type="ORF">D8I35_02685</name>
</gene>
<dbReference type="FunFam" id="3.40.50.1970:FF:000003">
    <property type="entry name" value="Alcohol dehydrogenase, iron-containing"/>
    <property type="match status" value="1"/>
</dbReference>
<dbReference type="InterPro" id="IPR039697">
    <property type="entry name" value="Alcohol_dehydrogenase_Fe"/>
</dbReference>
<reference evidence="7 8" key="1">
    <citation type="submission" date="2018-10" db="EMBL/GenBank/DDBJ databases">
        <title>Draft genome of Cortibacter populi DSM10536.</title>
        <authorList>
            <person name="Bernier A.-M."/>
            <person name="Bernard K."/>
        </authorList>
    </citation>
    <scope>NUCLEOTIDE SEQUENCE [LARGE SCALE GENOMIC DNA]</scope>
    <source>
        <strain evidence="7 8">DSM 105136</strain>
    </source>
</reference>
<evidence type="ECO:0000259" key="6">
    <source>
        <dbReference type="Pfam" id="PF25137"/>
    </source>
</evidence>
<evidence type="ECO:0000256" key="4">
    <source>
        <dbReference type="ARBA" id="ARBA00023027"/>
    </source>
</evidence>
<keyword evidence="4" id="KW-0520">NAD</keyword>
<comment type="similarity">
    <text evidence="2">Belongs to the iron-containing alcohol dehydrogenase family.</text>
</comment>
<proteinExistence type="inferred from homology"/>
<dbReference type="InterPro" id="IPR001670">
    <property type="entry name" value="ADH_Fe/GldA"/>
</dbReference>
<evidence type="ECO:0000313" key="8">
    <source>
        <dbReference type="Proteomes" id="UP000278006"/>
    </source>
</evidence>
<dbReference type="InterPro" id="IPR056798">
    <property type="entry name" value="ADH_Fe_C"/>
</dbReference>
<keyword evidence="3" id="KW-0560">Oxidoreductase</keyword>
<accession>A0A3M6QYP5</accession>
<dbReference type="OrthoDB" id="9815791at2"/>
<dbReference type="GO" id="GO:0004022">
    <property type="term" value="F:alcohol dehydrogenase (NAD+) activity"/>
    <property type="evidence" value="ECO:0007669"/>
    <property type="project" value="TreeGrafter"/>
</dbReference>
<evidence type="ECO:0000259" key="5">
    <source>
        <dbReference type="Pfam" id="PF00465"/>
    </source>
</evidence>
<dbReference type="CDD" id="cd14861">
    <property type="entry name" value="Fe-ADH-like"/>
    <property type="match status" value="1"/>
</dbReference>
<name>A0A3M6QYP5_9BURK</name>
<comment type="cofactor">
    <cofactor evidence="1">
        <name>Fe cation</name>
        <dbReference type="ChEBI" id="CHEBI:24875"/>
    </cofactor>
</comment>
<dbReference type="PANTHER" id="PTHR11496:SF102">
    <property type="entry name" value="ALCOHOL DEHYDROGENASE 4"/>
    <property type="match status" value="1"/>
</dbReference>
<dbReference type="Pfam" id="PF25137">
    <property type="entry name" value="ADH_Fe_C"/>
    <property type="match status" value="1"/>
</dbReference>
<evidence type="ECO:0000256" key="3">
    <source>
        <dbReference type="ARBA" id="ARBA00023002"/>
    </source>
</evidence>
<dbReference type="PANTHER" id="PTHR11496">
    <property type="entry name" value="ALCOHOL DEHYDROGENASE"/>
    <property type="match status" value="1"/>
</dbReference>
<feature type="domain" description="Fe-containing alcohol dehydrogenase-like C-terminal" evidence="6">
    <location>
        <begin position="187"/>
        <end position="386"/>
    </location>
</feature>
<evidence type="ECO:0000256" key="1">
    <source>
        <dbReference type="ARBA" id="ARBA00001962"/>
    </source>
</evidence>
<dbReference type="GO" id="GO:0046872">
    <property type="term" value="F:metal ion binding"/>
    <property type="evidence" value="ECO:0007669"/>
    <property type="project" value="InterPro"/>
</dbReference>
<evidence type="ECO:0000313" key="7">
    <source>
        <dbReference type="EMBL" id="RMX08051.1"/>
    </source>
</evidence>
<dbReference type="Pfam" id="PF00465">
    <property type="entry name" value="Fe-ADH"/>
    <property type="match status" value="1"/>
</dbReference>
<dbReference type="PROSITE" id="PS00913">
    <property type="entry name" value="ADH_IRON_1"/>
    <property type="match status" value="1"/>
</dbReference>
<protein>
    <submittedName>
        <fullName evidence="7">Iron-containing alcohol dehydrogenase</fullName>
    </submittedName>
</protein>
<dbReference type="EMBL" id="RDQO01000001">
    <property type="protein sequence ID" value="RMX08051.1"/>
    <property type="molecule type" value="Genomic_DNA"/>
</dbReference>
<organism evidence="7 8">
    <name type="scientific">Corticibacter populi</name>
    <dbReference type="NCBI Taxonomy" id="1550736"/>
    <lineage>
        <taxon>Bacteria</taxon>
        <taxon>Pseudomonadati</taxon>
        <taxon>Pseudomonadota</taxon>
        <taxon>Betaproteobacteria</taxon>
        <taxon>Burkholderiales</taxon>
        <taxon>Comamonadaceae</taxon>
        <taxon>Corticibacter</taxon>
    </lineage>
</organism>
<dbReference type="InterPro" id="IPR018211">
    <property type="entry name" value="ADH_Fe_CS"/>
</dbReference>
<keyword evidence="8" id="KW-1185">Reference proteome</keyword>